<evidence type="ECO:0000313" key="1">
    <source>
        <dbReference type="EMBL" id="MDR6842509.1"/>
    </source>
</evidence>
<dbReference type="Proteomes" id="UP001254759">
    <property type="component" value="Unassembled WGS sequence"/>
</dbReference>
<dbReference type="SUPFAM" id="SSF54909">
    <property type="entry name" value="Dimeric alpha+beta barrel"/>
    <property type="match status" value="1"/>
</dbReference>
<comment type="caution">
    <text evidence="1">The sequence shown here is derived from an EMBL/GenBank/DDBJ whole genome shotgun (WGS) entry which is preliminary data.</text>
</comment>
<proteinExistence type="predicted"/>
<keyword evidence="2" id="KW-1185">Reference proteome</keyword>
<accession>A0ABU1RWL7</accession>
<gene>
    <name evidence="1" type="ORF">J2W94_002803</name>
</gene>
<dbReference type="PIRSF" id="PIRSF007028">
    <property type="entry name" value="UCP007028"/>
    <property type="match status" value="1"/>
</dbReference>
<dbReference type="RefSeq" id="WP_310094605.1">
    <property type="nucleotide sequence ID" value="NZ_JAVDTT010000003.1"/>
</dbReference>
<evidence type="ECO:0000313" key="2">
    <source>
        <dbReference type="Proteomes" id="UP001254759"/>
    </source>
</evidence>
<dbReference type="Gene3D" id="3.30.70.100">
    <property type="match status" value="1"/>
</dbReference>
<dbReference type="InterPro" id="IPR009874">
    <property type="entry name" value="DUF1428"/>
</dbReference>
<dbReference type="Pfam" id="PF07237">
    <property type="entry name" value="DUF1428"/>
    <property type="match status" value="1"/>
</dbReference>
<sequence length="124" mass="13894">MSYIDGFVIAVPTANKQKFIQHANDGDSVFVEHGATRILECWGDDVQNGKQTDFRRAVNAKDDETVVFSWIEWPDKATRDVGMEKAMKDPRLSPQSNPMPFDGMRMIFGGFAPVVELGKNNLNS</sequence>
<protein>
    <submittedName>
        <fullName evidence="1">Uncharacterized protein YbaA (DUF1428 family)</fullName>
    </submittedName>
</protein>
<name>A0ABU1RWL7_9GAMM</name>
<dbReference type="InterPro" id="IPR011008">
    <property type="entry name" value="Dimeric_a/b-barrel"/>
</dbReference>
<organism evidence="1 2">
    <name type="scientific">Pseudoxanthomonas sacheonensis</name>
    <dbReference type="NCBI Taxonomy" id="443615"/>
    <lineage>
        <taxon>Bacteria</taxon>
        <taxon>Pseudomonadati</taxon>
        <taxon>Pseudomonadota</taxon>
        <taxon>Gammaproteobacteria</taxon>
        <taxon>Lysobacterales</taxon>
        <taxon>Lysobacteraceae</taxon>
        <taxon>Pseudoxanthomonas</taxon>
    </lineage>
</organism>
<reference evidence="1 2" key="1">
    <citation type="submission" date="2023-07" db="EMBL/GenBank/DDBJ databases">
        <title>Sorghum-associated microbial communities from plants grown in Nebraska, USA.</title>
        <authorList>
            <person name="Schachtman D."/>
        </authorList>
    </citation>
    <scope>NUCLEOTIDE SEQUENCE [LARGE SCALE GENOMIC DNA]</scope>
    <source>
        <strain evidence="1 2">BE107</strain>
    </source>
</reference>
<dbReference type="EMBL" id="JAVDTT010000003">
    <property type="protein sequence ID" value="MDR6842509.1"/>
    <property type="molecule type" value="Genomic_DNA"/>
</dbReference>